<evidence type="ECO:0000256" key="3">
    <source>
        <dbReference type="SAM" id="SignalP"/>
    </source>
</evidence>
<dbReference type="InterPro" id="IPR016848">
    <property type="entry name" value="RNase_P/MRP_Rpp29-subunit"/>
</dbReference>
<keyword evidence="5" id="KW-1185">Reference proteome</keyword>
<evidence type="ECO:0000256" key="2">
    <source>
        <dbReference type="ARBA" id="ARBA00006181"/>
    </source>
</evidence>
<gene>
    <name evidence="4" type="ORF">TEA_027566</name>
</gene>
<dbReference type="GO" id="GO:0006364">
    <property type="term" value="P:rRNA processing"/>
    <property type="evidence" value="ECO:0007669"/>
    <property type="project" value="TreeGrafter"/>
</dbReference>
<dbReference type="Proteomes" id="UP000306102">
    <property type="component" value="Unassembled WGS sequence"/>
</dbReference>
<feature type="signal peptide" evidence="3">
    <location>
        <begin position="1"/>
        <end position="16"/>
    </location>
</feature>
<dbReference type="GO" id="GO:0001682">
    <property type="term" value="P:tRNA 5'-leader removal"/>
    <property type="evidence" value="ECO:0007669"/>
    <property type="project" value="InterPro"/>
</dbReference>
<reference evidence="4 5" key="1">
    <citation type="journal article" date="2018" name="Proc. Natl. Acad. Sci. U.S.A.">
        <title>Draft genome sequence of Camellia sinensis var. sinensis provides insights into the evolution of the tea genome and tea quality.</title>
        <authorList>
            <person name="Wei C."/>
            <person name="Yang H."/>
            <person name="Wang S."/>
            <person name="Zhao J."/>
            <person name="Liu C."/>
            <person name="Gao L."/>
            <person name="Xia E."/>
            <person name="Lu Y."/>
            <person name="Tai Y."/>
            <person name="She G."/>
            <person name="Sun J."/>
            <person name="Cao H."/>
            <person name="Tong W."/>
            <person name="Gao Q."/>
            <person name="Li Y."/>
            <person name="Deng W."/>
            <person name="Jiang X."/>
            <person name="Wang W."/>
            <person name="Chen Q."/>
            <person name="Zhang S."/>
            <person name="Li H."/>
            <person name="Wu J."/>
            <person name="Wang P."/>
            <person name="Li P."/>
            <person name="Shi C."/>
            <person name="Zheng F."/>
            <person name="Jian J."/>
            <person name="Huang B."/>
            <person name="Shan D."/>
            <person name="Shi M."/>
            <person name="Fang C."/>
            <person name="Yue Y."/>
            <person name="Li F."/>
            <person name="Li D."/>
            <person name="Wei S."/>
            <person name="Han B."/>
            <person name="Jiang C."/>
            <person name="Yin Y."/>
            <person name="Xia T."/>
            <person name="Zhang Z."/>
            <person name="Bennetzen J.L."/>
            <person name="Zhao S."/>
            <person name="Wan X."/>
        </authorList>
    </citation>
    <scope>NUCLEOTIDE SEQUENCE [LARGE SCALE GENOMIC DNA]</scope>
    <source>
        <strain evidence="5">cv. Shuchazao</strain>
        <tissue evidence="4">Leaf</tissue>
    </source>
</reference>
<protein>
    <submittedName>
        <fullName evidence="4">Uncharacterized protein</fullName>
    </submittedName>
</protein>
<dbReference type="STRING" id="542762.A0A4S4F199"/>
<dbReference type="AlphaFoldDB" id="A0A4S4F199"/>
<dbReference type="EMBL" id="SDRB02000409">
    <property type="protein sequence ID" value="THG23210.1"/>
    <property type="molecule type" value="Genomic_DNA"/>
</dbReference>
<comment type="subcellular location">
    <subcellularLocation>
        <location evidence="1">Nucleus</location>
    </subcellularLocation>
</comment>
<dbReference type="GO" id="GO:0000172">
    <property type="term" value="C:ribonuclease MRP complex"/>
    <property type="evidence" value="ECO:0007669"/>
    <property type="project" value="InterPro"/>
</dbReference>
<dbReference type="InterPro" id="IPR036980">
    <property type="entry name" value="RNase_P/MRP_Rpp29_sf"/>
</dbReference>
<dbReference type="PANTHER" id="PTHR13348">
    <property type="entry name" value="RIBONUCLEASE P SUBUNIT P29"/>
    <property type="match status" value="1"/>
</dbReference>
<proteinExistence type="inferred from homology"/>
<comment type="similarity">
    <text evidence="2">Belongs to the eukaryotic/archaeal RNase P protein component 1 family.</text>
</comment>
<dbReference type="InterPro" id="IPR023534">
    <property type="entry name" value="Rof/RNase_P-like"/>
</dbReference>
<evidence type="ECO:0000256" key="1">
    <source>
        <dbReference type="ARBA" id="ARBA00004123"/>
    </source>
</evidence>
<dbReference type="GO" id="GO:0033204">
    <property type="term" value="F:ribonuclease P RNA binding"/>
    <property type="evidence" value="ECO:0007669"/>
    <property type="project" value="InterPro"/>
</dbReference>
<dbReference type="Gene3D" id="2.30.30.210">
    <property type="entry name" value="Ribonuclease P/MRP, subunit p29"/>
    <property type="match status" value="1"/>
</dbReference>
<organism evidence="4 5">
    <name type="scientific">Camellia sinensis var. sinensis</name>
    <name type="common">China tea</name>
    <dbReference type="NCBI Taxonomy" id="542762"/>
    <lineage>
        <taxon>Eukaryota</taxon>
        <taxon>Viridiplantae</taxon>
        <taxon>Streptophyta</taxon>
        <taxon>Embryophyta</taxon>
        <taxon>Tracheophyta</taxon>
        <taxon>Spermatophyta</taxon>
        <taxon>Magnoliopsida</taxon>
        <taxon>eudicotyledons</taxon>
        <taxon>Gunneridae</taxon>
        <taxon>Pentapetalae</taxon>
        <taxon>asterids</taxon>
        <taxon>Ericales</taxon>
        <taxon>Theaceae</taxon>
        <taxon>Camellia</taxon>
    </lineage>
</organism>
<evidence type="ECO:0000313" key="5">
    <source>
        <dbReference type="Proteomes" id="UP000306102"/>
    </source>
</evidence>
<name>A0A4S4F199_CAMSN</name>
<comment type="caution">
    <text evidence="4">The sequence shown here is derived from an EMBL/GenBank/DDBJ whole genome shotgun (WGS) entry which is preliminary data.</text>
</comment>
<dbReference type="GO" id="GO:0030677">
    <property type="term" value="C:ribonuclease P complex"/>
    <property type="evidence" value="ECO:0007669"/>
    <property type="project" value="InterPro"/>
</dbReference>
<accession>A0A4S4F199</accession>
<feature type="chain" id="PRO_5020367103" evidence="3">
    <location>
        <begin position="17"/>
        <end position="155"/>
    </location>
</feature>
<keyword evidence="3" id="KW-0732">Signal</keyword>
<dbReference type="SUPFAM" id="SSF101744">
    <property type="entry name" value="Rof/RNase P subunit-like"/>
    <property type="match status" value="1"/>
</dbReference>
<sequence>MVATALSSLLIAGDEAAIVCYALFGSCSGVKPMHEMWKGYMVQLLKNVGENQLTKCLLTADLHGAMILVVQCKIAAFTGVSGIMIRETEETFGIITQDNKFRAIDRGIALKQNSSYLFAFHLRKSNNGIEFQEIHFQPSSESQLRSSTTMRNQMR</sequence>
<dbReference type="GO" id="GO:0005634">
    <property type="term" value="C:nucleus"/>
    <property type="evidence" value="ECO:0007669"/>
    <property type="project" value="UniProtKB-SubCell"/>
</dbReference>
<dbReference type="PANTHER" id="PTHR13348:SF0">
    <property type="entry name" value="RIBONUCLEASE P PROTEIN SUBUNIT P29"/>
    <property type="match status" value="1"/>
</dbReference>
<evidence type="ECO:0000313" key="4">
    <source>
        <dbReference type="EMBL" id="THG23210.1"/>
    </source>
</evidence>
<dbReference type="Pfam" id="PF01868">
    <property type="entry name" value="RNase_P-MRP_p29"/>
    <property type="match status" value="1"/>
</dbReference>
<dbReference type="InterPro" id="IPR002730">
    <property type="entry name" value="Rpp29/RNP1"/>
</dbReference>